<dbReference type="SMART" id="SM00562">
    <property type="entry name" value="NDK"/>
    <property type="match status" value="1"/>
</dbReference>
<dbReference type="STRING" id="1586287.BBK82_28795"/>
<evidence type="ECO:0000256" key="4">
    <source>
        <dbReference type="ARBA" id="ARBA00022679"/>
    </source>
</evidence>
<dbReference type="GO" id="GO:0006228">
    <property type="term" value="P:UTP biosynthetic process"/>
    <property type="evidence" value="ECO:0007669"/>
    <property type="project" value="InterPro"/>
</dbReference>
<organism evidence="10 11">
    <name type="scientific">Lentzea guizhouensis</name>
    <dbReference type="NCBI Taxonomy" id="1586287"/>
    <lineage>
        <taxon>Bacteria</taxon>
        <taxon>Bacillati</taxon>
        <taxon>Actinomycetota</taxon>
        <taxon>Actinomycetes</taxon>
        <taxon>Pseudonocardiales</taxon>
        <taxon>Pseudonocardiaceae</taxon>
        <taxon>Lentzea</taxon>
    </lineage>
</organism>
<comment type="similarity">
    <text evidence="2 7 8">Belongs to the NDK family.</text>
</comment>
<comment type="caution">
    <text evidence="7">Lacks conserved residue(s) required for the propagation of feature annotation.</text>
</comment>
<evidence type="ECO:0000256" key="2">
    <source>
        <dbReference type="ARBA" id="ARBA00008142"/>
    </source>
</evidence>
<dbReference type="GO" id="GO:0006241">
    <property type="term" value="P:CTP biosynthetic process"/>
    <property type="evidence" value="ECO:0007669"/>
    <property type="project" value="InterPro"/>
</dbReference>
<evidence type="ECO:0000256" key="8">
    <source>
        <dbReference type="RuleBase" id="RU004011"/>
    </source>
</evidence>
<dbReference type="InterPro" id="IPR036850">
    <property type="entry name" value="NDK-like_dom_sf"/>
</dbReference>
<dbReference type="PROSITE" id="PS51374">
    <property type="entry name" value="NDPK_LIKE"/>
    <property type="match status" value="1"/>
</dbReference>
<keyword evidence="4" id="KW-0808">Transferase</keyword>
<evidence type="ECO:0000313" key="11">
    <source>
        <dbReference type="Proteomes" id="UP000093053"/>
    </source>
</evidence>
<dbReference type="EC" id="2.7.4.6" evidence="3"/>
<evidence type="ECO:0000313" key="10">
    <source>
        <dbReference type="EMBL" id="ANZ39454.1"/>
    </source>
</evidence>
<reference evidence="10 11" key="1">
    <citation type="submission" date="2016-07" db="EMBL/GenBank/DDBJ databases">
        <title>Complete genome sequence of the Lentzea guizhouensis DHS C013.</title>
        <authorList>
            <person name="Cao C."/>
        </authorList>
    </citation>
    <scope>NUCLEOTIDE SEQUENCE [LARGE SCALE GENOMIC DNA]</scope>
    <source>
        <strain evidence="10 11">DHS C013</strain>
    </source>
</reference>
<keyword evidence="5" id="KW-0418">Kinase</keyword>
<dbReference type="PANTHER" id="PTHR11349">
    <property type="entry name" value="NUCLEOSIDE DIPHOSPHATE KINASE"/>
    <property type="match status" value="1"/>
</dbReference>
<evidence type="ECO:0000256" key="1">
    <source>
        <dbReference type="ARBA" id="ARBA00001946"/>
    </source>
</evidence>
<evidence type="ECO:0000259" key="9">
    <source>
        <dbReference type="SMART" id="SM00562"/>
    </source>
</evidence>
<dbReference type="EMBL" id="CP016793">
    <property type="protein sequence ID" value="ANZ39454.1"/>
    <property type="molecule type" value="Genomic_DNA"/>
</dbReference>
<keyword evidence="6" id="KW-0546">Nucleotide metabolism</keyword>
<dbReference type="KEGG" id="led:BBK82_28795"/>
<accession>A0A1B2HP12</accession>
<dbReference type="GO" id="GO:0006183">
    <property type="term" value="P:GTP biosynthetic process"/>
    <property type="evidence" value="ECO:0007669"/>
    <property type="project" value="InterPro"/>
</dbReference>
<gene>
    <name evidence="10" type="ORF">BBK82_28795</name>
</gene>
<feature type="domain" description="Nucleoside diphosphate kinase-like" evidence="9">
    <location>
        <begin position="3"/>
        <end position="138"/>
    </location>
</feature>
<keyword evidence="11" id="KW-1185">Reference proteome</keyword>
<dbReference type="SUPFAM" id="SSF54919">
    <property type="entry name" value="Nucleoside diphosphate kinase, NDK"/>
    <property type="match status" value="1"/>
</dbReference>
<evidence type="ECO:0000256" key="5">
    <source>
        <dbReference type="ARBA" id="ARBA00022777"/>
    </source>
</evidence>
<dbReference type="Pfam" id="PF00334">
    <property type="entry name" value="NDK"/>
    <property type="match status" value="1"/>
</dbReference>
<dbReference type="AlphaFoldDB" id="A0A1B2HP12"/>
<evidence type="ECO:0000256" key="6">
    <source>
        <dbReference type="ARBA" id="ARBA00023080"/>
    </source>
</evidence>
<evidence type="ECO:0000256" key="7">
    <source>
        <dbReference type="PROSITE-ProRule" id="PRU00706"/>
    </source>
</evidence>
<dbReference type="PRINTS" id="PR01243">
    <property type="entry name" value="NUCDPKINASE"/>
</dbReference>
<comment type="cofactor">
    <cofactor evidence="1">
        <name>Mg(2+)</name>
        <dbReference type="ChEBI" id="CHEBI:18420"/>
    </cofactor>
</comment>
<dbReference type="OrthoDB" id="9801161at2"/>
<dbReference type="InterPro" id="IPR034907">
    <property type="entry name" value="NDK-like_dom"/>
</dbReference>
<dbReference type="Proteomes" id="UP000093053">
    <property type="component" value="Chromosome"/>
</dbReference>
<dbReference type="GO" id="GO:0004550">
    <property type="term" value="F:nucleoside diphosphate kinase activity"/>
    <property type="evidence" value="ECO:0007669"/>
    <property type="project" value="UniProtKB-EC"/>
</dbReference>
<dbReference type="InterPro" id="IPR001564">
    <property type="entry name" value="Nucleoside_diP_kinase"/>
</dbReference>
<proteinExistence type="inferred from homology"/>
<name>A0A1B2HP12_9PSEU</name>
<evidence type="ECO:0000256" key="3">
    <source>
        <dbReference type="ARBA" id="ARBA00012966"/>
    </source>
</evidence>
<sequence>MVFVLLGPDAVARQLGVPILDRLEAAGFTAVRWQLICRRPSDLDTFHAVNIDKHWKGYLYRLVDRLFAYGPFMALDVAGSHEELRALKGSSDPAQAAPGTIRGDLGTINVVLALMHSSDTPADSERESAVFVPDGFAGEGDPRPVLKTLARGGVAETRGFDEVLVGLRSRIEAALWHEEPGHPVEAVLRHDFLTPGLDVEHAADLAATVGVRIDPWERLVLATSQHFAPRRGGADGQGLGQ</sequence>
<dbReference type="Gene3D" id="3.30.70.141">
    <property type="entry name" value="Nucleoside diphosphate kinase-like domain"/>
    <property type="match status" value="1"/>
</dbReference>
<protein>
    <recommendedName>
        <fullName evidence="3">nucleoside-diphosphate kinase</fullName>
        <ecNumber evidence="3">2.7.4.6</ecNumber>
    </recommendedName>
</protein>